<dbReference type="PROSITE" id="PS50181">
    <property type="entry name" value="FBOX"/>
    <property type="match status" value="1"/>
</dbReference>
<dbReference type="SUPFAM" id="SSF81383">
    <property type="entry name" value="F-box domain"/>
    <property type="match status" value="1"/>
</dbReference>
<feature type="domain" description="F-box" evidence="1">
    <location>
        <begin position="186"/>
        <end position="232"/>
    </location>
</feature>
<evidence type="ECO:0000313" key="3">
    <source>
        <dbReference type="Proteomes" id="UP001437256"/>
    </source>
</evidence>
<sequence>MEDEPENYLCRLCGYEPFIRLYEEEEQRLIYRQQIRHSSSRHPRCDDIEVTLEAEESQSVWDDFDAYRYYHALRFFKSLEGFYKGTLDLSGRHLHRFEQLMAIYHEIVQDLDRIRETVREEEFEDTDTKGRVRTYLEYVVTDEETWKQCRLKWKLPRVVDFGWLEDRLGKLAVIRQEAQETPKIQKLCLMNLPPELIHRVFHFADVQQARRLASTCQTMKQIGSSPQLYRTRSVSLHFADWDIIKQLTHEQLSAEFLDELAGEKTGDLASHVDFLTSRPDLARLIQTLIVEDHWNSDGREVPILRARAYKNPFYDSINHSMCSLLSACFGLTQITINHFVITSDWLKAISQLLKLHTIYFTFARIEDDTVEADIAHNTIPLAPQVLNVEWSETWNVNHETLSRESTGGGLWYTLPLLPNLVTYKHHAPPTPGTTWLPSVDIQDRSDLLCQGLRKLALCLLLNDVPTLADWITQSELRHSTPCTLTHVKLTMHSPLPEGLALVLLGSLRSAPLQVLVLERIKRGSLLLIERIVQFFPDLVGLTLTQREGRLPRFPTNQLVLWPHPTGEYAHRFQGFRRLRYFGWNLHIPTYEYAPSAMLRWEAAIANDAVADSPSAVAVASGHENDEDEFEELGTTVARVFGCYCPTLEVMVVEGHISDVYSIDRGDGGKVKATMNLCSDGRNVWNLDEWNPGGYHRGWKHVAPVANVDDQGIGL</sequence>
<protein>
    <recommendedName>
        <fullName evidence="1">F-box domain-containing protein</fullName>
    </recommendedName>
</protein>
<accession>A0ABR2ZZ74</accession>
<dbReference type="InterPro" id="IPR001810">
    <property type="entry name" value="F-box_dom"/>
</dbReference>
<organism evidence="2 3">
    <name type="scientific">Marasmius tenuissimus</name>
    <dbReference type="NCBI Taxonomy" id="585030"/>
    <lineage>
        <taxon>Eukaryota</taxon>
        <taxon>Fungi</taxon>
        <taxon>Dikarya</taxon>
        <taxon>Basidiomycota</taxon>
        <taxon>Agaricomycotina</taxon>
        <taxon>Agaricomycetes</taxon>
        <taxon>Agaricomycetidae</taxon>
        <taxon>Agaricales</taxon>
        <taxon>Marasmiineae</taxon>
        <taxon>Marasmiaceae</taxon>
        <taxon>Marasmius</taxon>
    </lineage>
</organism>
<proteinExistence type="predicted"/>
<evidence type="ECO:0000259" key="1">
    <source>
        <dbReference type="PROSITE" id="PS50181"/>
    </source>
</evidence>
<name>A0ABR2ZZ74_9AGAR</name>
<dbReference type="Proteomes" id="UP001437256">
    <property type="component" value="Unassembled WGS sequence"/>
</dbReference>
<comment type="caution">
    <text evidence="2">The sequence shown here is derived from an EMBL/GenBank/DDBJ whole genome shotgun (WGS) entry which is preliminary data.</text>
</comment>
<keyword evidence="3" id="KW-1185">Reference proteome</keyword>
<reference evidence="2 3" key="1">
    <citation type="submission" date="2024-05" db="EMBL/GenBank/DDBJ databases">
        <title>A draft genome resource for the thread blight pathogen Marasmius tenuissimus strain MS-2.</title>
        <authorList>
            <person name="Yulfo-Soto G.E."/>
            <person name="Baruah I.K."/>
            <person name="Amoako-Attah I."/>
            <person name="Bukari Y."/>
            <person name="Meinhardt L.W."/>
            <person name="Bailey B.A."/>
            <person name="Cohen S.P."/>
        </authorList>
    </citation>
    <scope>NUCLEOTIDE SEQUENCE [LARGE SCALE GENOMIC DNA]</scope>
    <source>
        <strain evidence="2 3">MS-2</strain>
    </source>
</reference>
<dbReference type="Gene3D" id="1.20.1280.50">
    <property type="match status" value="1"/>
</dbReference>
<dbReference type="Pfam" id="PF12937">
    <property type="entry name" value="F-box-like"/>
    <property type="match status" value="1"/>
</dbReference>
<evidence type="ECO:0000313" key="2">
    <source>
        <dbReference type="EMBL" id="KAL0066352.1"/>
    </source>
</evidence>
<gene>
    <name evidence="2" type="ORF">AAF712_006611</name>
</gene>
<dbReference type="InterPro" id="IPR036047">
    <property type="entry name" value="F-box-like_dom_sf"/>
</dbReference>
<dbReference type="EMBL" id="JBBXMP010000036">
    <property type="protein sequence ID" value="KAL0066352.1"/>
    <property type="molecule type" value="Genomic_DNA"/>
</dbReference>